<organism evidence="4 5">
    <name type="scientific">Xylanibacter brevis</name>
    <dbReference type="NCBI Taxonomy" id="83231"/>
    <lineage>
        <taxon>Bacteria</taxon>
        <taxon>Pseudomonadati</taxon>
        <taxon>Bacteroidota</taxon>
        <taxon>Bacteroidia</taxon>
        <taxon>Bacteroidales</taxon>
        <taxon>Prevotellaceae</taxon>
        <taxon>Xylanibacter</taxon>
    </lineage>
</organism>
<keyword evidence="2" id="KW-0732">Signal</keyword>
<dbReference type="PANTHER" id="PTHR22901">
    <property type="entry name" value="SIALATE O-ACETYLESTERASE"/>
    <property type="match status" value="1"/>
</dbReference>
<accession>A0ABS9CCC2</accession>
<evidence type="ECO:0000256" key="1">
    <source>
        <dbReference type="ARBA" id="ARBA00022801"/>
    </source>
</evidence>
<dbReference type="EMBL" id="JADYTN010000002">
    <property type="protein sequence ID" value="MCF2562762.1"/>
    <property type="molecule type" value="Genomic_DNA"/>
</dbReference>
<evidence type="ECO:0000313" key="4">
    <source>
        <dbReference type="EMBL" id="MCF2562762.1"/>
    </source>
</evidence>
<evidence type="ECO:0000259" key="3">
    <source>
        <dbReference type="Pfam" id="PF03629"/>
    </source>
</evidence>
<reference evidence="4 5" key="1">
    <citation type="submission" date="2020-12" db="EMBL/GenBank/DDBJ databases">
        <title>Whole genome sequences of gut porcine anaerobes.</title>
        <authorList>
            <person name="Kubasova T."/>
            <person name="Jahodarova E."/>
            <person name="Rychlik I."/>
        </authorList>
    </citation>
    <scope>NUCLEOTIDE SEQUENCE [LARGE SCALE GENOMIC DNA]</scope>
    <source>
        <strain evidence="4 5">An925</strain>
    </source>
</reference>
<dbReference type="InterPro" id="IPR036514">
    <property type="entry name" value="SGNH_hydro_sf"/>
</dbReference>
<dbReference type="Proteomes" id="UP001200470">
    <property type="component" value="Unassembled WGS sequence"/>
</dbReference>
<dbReference type="RefSeq" id="WP_301637339.1">
    <property type="nucleotide sequence ID" value="NZ_JADYTN010000002.1"/>
</dbReference>
<dbReference type="PANTHER" id="PTHR22901:SF0">
    <property type="entry name" value="SIALATE O-ACETYLESTERASE"/>
    <property type="match status" value="1"/>
</dbReference>
<feature type="signal peptide" evidence="2">
    <location>
        <begin position="1"/>
        <end position="20"/>
    </location>
</feature>
<comment type="caution">
    <text evidence="4">The sequence shown here is derived from an EMBL/GenBank/DDBJ whole genome shotgun (WGS) entry which is preliminary data.</text>
</comment>
<protein>
    <submittedName>
        <fullName evidence="4">9-O-acetylesterase</fullName>
    </submittedName>
</protein>
<proteinExistence type="predicted"/>
<evidence type="ECO:0000256" key="2">
    <source>
        <dbReference type="SAM" id="SignalP"/>
    </source>
</evidence>
<dbReference type="Gene3D" id="3.40.50.1110">
    <property type="entry name" value="SGNH hydrolase"/>
    <property type="match status" value="1"/>
</dbReference>
<feature type="chain" id="PRO_5047528469" evidence="2">
    <location>
        <begin position="21"/>
        <end position="483"/>
    </location>
</feature>
<dbReference type="Pfam" id="PF03629">
    <property type="entry name" value="SASA"/>
    <property type="match status" value="1"/>
</dbReference>
<feature type="domain" description="Sialate O-acetylesterase" evidence="3">
    <location>
        <begin position="107"/>
        <end position="367"/>
    </location>
</feature>
<dbReference type="InterPro" id="IPR005181">
    <property type="entry name" value="SASA"/>
</dbReference>
<dbReference type="SUPFAM" id="SSF52266">
    <property type="entry name" value="SGNH hydrolase"/>
    <property type="match status" value="1"/>
</dbReference>
<evidence type="ECO:0000313" key="5">
    <source>
        <dbReference type="Proteomes" id="UP001200470"/>
    </source>
</evidence>
<gene>
    <name evidence="4" type="ORF">I6E12_01340</name>
</gene>
<dbReference type="InterPro" id="IPR039329">
    <property type="entry name" value="SIAE"/>
</dbReference>
<sequence length="483" mass="53891">MNKRFLSLMVLAGLTIGAQAKVKLSHLVGDNMIIQQQSDVRLWGWAKPKSKVVATTSWSNERSEAVAGKDGKWLLTVKSPKASYTPLSISFDDGDGKVTVNNVLAGEVWVCAGQSNMEMPIKGFGNCPVEGYNQVVLEANKHKGIHYVKVPSIMSTKPLDDANCEWKEANADNVSEASATGYFFAKTVNEAIDVPVGLIMANKGGSRVESWLDRDYLTKNTKEDLDSTHMVNKFKWDFLYPLLWGNGTFNPILNSTVKGILFYQGCSNVGDPDGQYTQRLADLVAQWRRDFKQGDIPFYFVQIAPYHNGDINGDAGPRLREQQFNAAKVIPNSGIVCTEDLVYPYEVEQIHPAQKRQVGERLAYQALNKTYGMKSIICESMTFKEMKIDGDKVLLHFDNEYGAYSRFEGIEGFEIAGADRVFHKATARHTWVDAPGPWNEAIVVSSPEVKEPVAVRYCFRNFQLGNLANAGGLPLFPFRTDNW</sequence>
<keyword evidence="5" id="KW-1185">Reference proteome</keyword>
<name>A0ABS9CCC2_9BACT</name>
<keyword evidence="1" id="KW-0378">Hydrolase</keyword>